<evidence type="ECO:0000313" key="3">
    <source>
        <dbReference type="Proteomes" id="UP001303760"/>
    </source>
</evidence>
<feature type="region of interest" description="Disordered" evidence="1">
    <location>
        <begin position="114"/>
        <end position="133"/>
    </location>
</feature>
<evidence type="ECO:0008006" key="4">
    <source>
        <dbReference type="Google" id="ProtNLM"/>
    </source>
</evidence>
<comment type="caution">
    <text evidence="2">The sequence shown here is derived from an EMBL/GenBank/DDBJ whole genome shotgun (WGS) entry which is preliminary data.</text>
</comment>
<feature type="compositionally biased region" description="Acidic residues" evidence="1">
    <location>
        <begin position="245"/>
        <end position="257"/>
    </location>
</feature>
<dbReference type="EMBL" id="MU860020">
    <property type="protein sequence ID" value="KAK4241576.1"/>
    <property type="molecule type" value="Genomic_DNA"/>
</dbReference>
<proteinExistence type="predicted"/>
<dbReference type="PANTHER" id="PTHR28527">
    <property type="entry name" value="MATING-TYPE SWITCHING PROTEIN SWI2-RELATED"/>
    <property type="match status" value="1"/>
</dbReference>
<feature type="region of interest" description="Disordered" evidence="1">
    <location>
        <begin position="1"/>
        <end position="105"/>
    </location>
</feature>
<feature type="compositionally biased region" description="Polar residues" evidence="1">
    <location>
        <begin position="32"/>
        <end position="66"/>
    </location>
</feature>
<feature type="region of interest" description="Disordered" evidence="1">
    <location>
        <begin position="210"/>
        <end position="295"/>
    </location>
</feature>
<keyword evidence="3" id="KW-1185">Reference proteome</keyword>
<protein>
    <recommendedName>
        <fullName evidence="4">Swi5-dependent recombination DNA repair protein 1</fullName>
    </recommendedName>
</protein>
<feature type="compositionally biased region" description="Basic and acidic residues" evidence="1">
    <location>
        <begin position="233"/>
        <end position="244"/>
    </location>
</feature>
<dbReference type="PANTHER" id="PTHR28527:SF1">
    <property type="entry name" value="SWI5-DEPENDENT RECOMBINATION DNA REPAIR PROTEIN 1"/>
    <property type="match status" value="1"/>
</dbReference>
<reference evidence="2" key="1">
    <citation type="journal article" date="2023" name="Mol. Phylogenet. Evol.">
        <title>Genome-scale phylogeny and comparative genomics of the fungal order Sordariales.</title>
        <authorList>
            <person name="Hensen N."/>
            <person name="Bonometti L."/>
            <person name="Westerberg I."/>
            <person name="Brannstrom I.O."/>
            <person name="Guillou S."/>
            <person name="Cros-Aarteil S."/>
            <person name="Calhoun S."/>
            <person name="Haridas S."/>
            <person name="Kuo A."/>
            <person name="Mondo S."/>
            <person name="Pangilinan J."/>
            <person name="Riley R."/>
            <person name="LaButti K."/>
            <person name="Andreopoulos B."/>
            <person name="Lipzen A."/>
            <person name="Chen C."/>
            <person name="Yan M."/>
            <person name="Daum C."/>
            <person name="Ng V."/>
            <person name="Clum A."/>
            <person name="Steindorff A."/>
            <person name="Ohm R.A."/>
            <person name="Martin F."/>
            <person name="Silar P."/>
            <person name="Natvig D.O."/>
            <person name="Lalanne C."/>
            <person name="Gautier V."/>
            <person name="Ament-Velasquez S.L."/>
            <person name="Kruys A."/>
            <person name="Hutchinson M.I."/>
            <person name="Powell A.J."/>
            <person name="Barry K."/>
            <person name="Miller A.N."/>
            <person name="Grigoriev I.V."/>
            <person name="Debuchy R."/>
            <person name="Gladieux P."/>
            <person name="Hiltunen Thoren M."/>
            <person name="Johannesson H."/>
        </authorList>
    </citation>
    <scope>NUCLEOTIDE SEQUENCE</scope>
    <source>
        <strain evidence="2">CBS 532.94</strain>
    </source>
</reference>
<gene>
    <name evidence="2" type="ORF">C8A03DRAFT_41059</name>
</gene>
<dbReference type="AlphaFoldDB" id="A0AAN7H9M9"/>
<organism evidence="2 3">
    <name type="scientific">Achaetomium macrosporum</name>
    <dbReference type="NCBI Taxonomy" id="79813"/>
    <lineage>
        <taxon>Eukaryota</taxon>
        <taxon>Fungi</taxon>
        <taxon>Dikarya</taxon>
        <taxon>Ascomycota</taxon>
        <taxon>Pezizomycotina</taxon>
        <taxon>Sordariomycetes</taxon>
        <taxon>Sordariomycetidae</taxon>
        <taxon>Sordariales</taxon>
        <taxon>Chaetomiaceae</taxon>
        <taxon>Achaetomium</taxon>
    </lineage>
</organism>
<reference evidence="2" key="2">
    <citation type="submission" date="2023-05" db="EMBL/GenBank/DDBJ databases">
        <authorList>
            <consortium name="Lawrence Berkeley National Laboratory"/>
            <person name="Steindorff A."/>
            <person name="Hensen N."/>
            <person name="Bonometti L."/>
            <person name="Westerberg I."/>
            <person name="Brannstrom I.O."/>
            <person name="Guillou S."/>
            <person name="Cros-Aarteil S."/>
            <person name="Calhoun S."/>
            <person name="Haridas S."/>
            <person name="Kuo A."/>
            <person name="Mondo S."/>
            <person name="Pangilinan J."/>
            <person name="Riley R."/>
            <person name="Labutti K."/>
            <person name="Andreopoulos B."/>
            <person name="Lipzen A."/>
            <person name="Chen C."/>
            <person name="Yanf M."/>
            <person name="Daum C."/>
            <person name="Ng V."/>
            <person name="Clum A."/>
            <person name="Ohm R."/>
            <person name="Martin F."/>
            <person name="Silar P."/>
            <person name="Natvig D."/>
            <person name="Lalanne C."/>
            <person name="Gautier V."/>
            <person name="Ament-Velasquez S.L."/>
            <person name="Kruys A."/>
            <person name="Hutchinson M.I."/>
            <person name="Powell A.J."/>
            <person name="Barry K."/>
            <person name="Miller A.N."/>
            <person name="Grigoriev I.V."/>
            <person name="Debuchy R."/>
            <person name="Gladieux P."/>
            <person name="Thoren M.H."/>
            <person name="Johannesson H."/>
        </authorList>
    </citation>
    <scope>NUCLEOTIDE SEQUENCE</scope>
    <source>
        <strain evidence="2">CBS 532.94</strain>
    </source>
</reference>
<evidence type="ECO:0000256" key="1">
    <source>
        <dbReference type="SAM" id="MobiDB-lite"/>
    </source>
</evidence>
<dbReference type="Gene3D" id="6.10.140.1020">
    <property type="match status" value="1"/>
</dbReference>
<sequence>MSFQTPGGPAAKRRRIEAANATLRKPFKSPLISRQQNQSGTKTTLESPSASHSVPATVSTPQTSATPAPVRSQRHAPPSAGASPLSTAPILPAGDTPELKRSTNLNLSLSRSLKATAGAASPGEHQDEGSDLLHRILASQREMQSRLRETQKRLDLVRQARRIEQASFAKRPGEPVDAELRELVEKWKRASRLAAEDLFGLIKERVEGMGGAKAWREGRKRQRGGGFYGGFGDEERSGRDRGGEEEGEGAGEEEDAEGGSGTAGLKEEEEESEETSLNIDPDVLGYDPAEDKWRD</sequence>
<accession>A0AAN7H9M9</accession>
<name>A0AAN7H9M9_9PEZI</name>
<feature type="compositionally biased region" description="Basic and acidic residues" evidence="1">
    <location>
        <begin position="124"/>
        <end position="133"/>
    </location>
</feature>
<evidence type="ECO:0000313" key="2">
    <source>
        <dbReference type="EMBL" id="KAK4241576.1"/>
    </source>
</evidence>
<dbReference type="GO" id="GO:0006310">
    <property type="term" value="P:DNA recombination"/>
    <property type="evidence" value="ECO:0007669"/>
    <property type="project" value="TreeGrafter"/>
</dbReference>
<dbReference type="Proteomes" id="UP001303760">
    <property type="component" value="Unassembled WGS sequence"/>
</dbReference>